<evidence type="ECO:0000313" key="3">
    <source>
        <dbReference type="Proteomes" id="UP000053647"/>
    </source>
</evidence>
<reference evidence="2 3" key="1">
    <citation type="submission" date="2014-06" db="EMBL/GenBank/DDBJ databases">
        <authorList>
            <consortium name="DOE Joint Genome Institute"/>
            <person name="Kuo A."/>
            <person name="Kohler A."/>
            <person name="Nagy L.G."/>
            <person name="Floudas D."/>
            <person name="Copeland A."/>
            <person name="Barry K.W."/>
            <person name="Cichocki N."/>
            <person name="Veneault-Fourrey C."/>
            <person name="LaButti K."/>
            <person name="Lindquist E.A."/>
            <person name="Lipzen A."/>
            <person name="Lundell T."/>
            <person name="Morin E."/>
            <person name="Murat C."/>
            <person name="Sun H."/>
            <person name="Tunlid A."/>
            <person name="Henrissat B."/>
            <person name="Grigoriev I.V."/>
            <person name="Hibbett D.S."/>
            <person name="Martin F."/>
            <person name="Nordberg H.P."/>
            <person name="Cantor M.N."/>
            <person name="Hua S.X."/>
        </authorList>
    </citation>
    <scope>NUCLEOTIDE SEQUENCE [LARGE SCALE GENOMIC DNA]</scope>
    <source>
        <strain evidence="2 3">ATCC 200175</strain>
    </source>
</reference>
<name>A0A0C9T3H3_PAXIN</name>
<keyword evidence="1" id="KW-0812">Transmembrane</keyword>
<dbReference type="HOGENOM" id="CLU_1571146_0_0_1"/>
<proteinExistence type="predicted"/>
<gene>
    <name evidence="2" type="ORF">PAXINDRAFT_103533</name>
</gene>
<evidence type="ECO:0000313" key="2">
    <source>
        <dbReference type="EMBL" id="KIJ06038.1"/>
    </source>
</evidence>
<dbReference type="OrthoDB" id="2654802at2759"/>
<keyword evidence="3" id="KW-1185">Reference proteome</keyword>
<dbReference type="Proteomes" id="UP000053647">
    <property type="component" value="Unassembled WGS sequence"/>
</dbReference>
<keyword evidence="1" id="KW-0472">Membrane</keyword>
<reference evidence="3" key="2">
    <citation type="submission" date="2015-01" db="EMBL/GenBank/DDBJ databases">
        <title>Evolutionary Origins and Diversification of the Mycorrhizal Mutualists.</title>
        <authorList>
            <consortium name="DOE Joint Genome Institute"/>
            <consortium name="Mycorrhizal Genomics Consortium"/>
            <person name="Kohler A."/>
            <person name="Kuo A."/>
            <person name="Nagy L.G."/>
            <person name="Floudas D."/>
            <person name="Copeland A."/>
            <person name="Barry K.W."/>
            <person name="Cichocki N."/>
            <person name="Veneault-Fourrey C."/>
            <person name="LaButti K."/>
            <person name="Lindquist E.A."/>
            <person name="Lipzen A."/>
            <person name="Lundell T."/>
            <person name="Morin E."/>
            <person name="Murat C."/>
            <person name="Riley R."/>
            <person name="Ohm R."/>
            <person name="Sun H."/>
            <person name="Tunlid A."/>
            <person name="Henrissat B."/>
            <person name="Grigoriev I.V."/>
            <person name="Hibbett D.S."/>
            <person name="Martin F."/>
        </authorList>
    </citation>
    <scope>NUCLEOTIDE SEQUENCE [LARGE SCALE GENOMIC DNA]</scope>
    <source>
        <strain evidence="3">ATCC 200175</strain>
    </source>
</reference>
<dbReference type="AlphaFoldDB" id="A0A0C9T3H3"/>
<protein>
    <submittedName>
        <fullName evidence="2">Uncharacterized protein</fullName>
    </submittedName>
</protein>
<feature type="transmembrane region" description="Helical" evidence="1">
    <location>
        <begin position="60"/>
        <end position="79"/>
    </location>
</feature>
<accession>A0A0C9T3H3</accession>
<feature type="transmembrane region" description="Helical" evidence="1">
    <location>
        <begin position="128"/>
        <end position="149"/>
    </location>
</feature>
<feature type="transmembrane region" description="Helical" evidence="1">
    <location>
        <begin position="100"/>
        <end position="122"/>
    </location>
</feature>
<keyword evidence="1" id="KW-1133">Transmembrane helix</keyword>
<dbReference type="EMBL" id="KN820552">
    <property type="protein sequence ID" value="KIJ06038.1"/>
    <property type="molecule type" value="Genomic_DNA"/>
</dbReference>
<organism evidence="2 3">
    <name type="scientific">Paxillus involutus ATCC 200175</name>
    <dbReference type="NCBI Taxonomy" id="664439"/>
    <lineage>
        <taxon>Eukaryota</taxon>
        <taxon>Fungi</taxon>
        <taxon>Dikarya</taxon>
        <taxon>Basidiomycota</taxon>
        <taxon>Agaricomycotina</taxon>
        <taxon>Agaricomycetes</taxon>
        <taxon>Agaricomycetidae</taxon>
        <taxon>Boletales</taxon>
        <taxon>Paxilineae</taxon>
        <taxon>Paxillaceae</taxon>
        <taxon>Paxillus</taxon>
    </lineage>
</organism>
<evidence type="ECO:0000256" key="1">
    <source>
        <dbReference type="SAM" id="Phobius"/>
    </source>
</evidence>
<sequence length="170" mass="18881">MQALISAAAKTTTGYLLRLTPYDMLRSSHDFKDVKAALNERTNWTIEVLRNVFTIRFANGGYFITLCSLLFLLMAETMHMHYGRLPPLELKERVEDIGHATFAILITVPDIGIVIVRVAGIFTASPSLVVAVFLIFLIATPPIILPVLICTIRQPTAEQGEIEGGVRVER</sequence>